<evidence type="ECO:0000256" key="1">
    <source>
        <dbReference type="SAM" id="MobiDB-lite"/>
    </source>
</evidence>
<feature type="compositionally biased region" description="Basic and acidic residues" evidence="1">
    <location>
        <begin position="170"/>
        <end position="191"/>
    </location>
</feature>
<name>A0A1V0DXV6_9CAUD</name>
<feature type="region of interest" description="Disordered" evidence="1">
    <location>
        <begin position="152"/>
        <end position="191"/>
    </location>
</feature>
<accession>A0A1V0DXV6</accession>
<feature type="compositionally biased region" description="Basic and acidic residues" evidence="1">
    <location>
        <begin position="13"/>
        <end position="24"/>
    </location>
</feature>
<dbReference type="InterPro" id="IPR057967">
    <property type="entry name" value="T4_TMP"/>
</dbReference>
<protein>
    <recommendedName>
        <fullName evidence="4">Phage baseplate hub</fullName>
    </recommendedName>
</protein>
<feature type="compositionally biased region" description="Polar residues" evidence="1">
    <location>
        <begin position="27"/>
        <end position="36"/>
    </location>
</feature>
<evidence type="ECO:0000313" key="3">
    <source>
        <dbReference type="Proteomes" id="UP000222840"/>
    </source>
</evidence>
<proteinExistence type="predicted"/>
<gene>
    <name evidence="2" type="ORF">fHeYen901_214</name>
</gene>
<feature type="region of interest" description="Disordered" evidence="1">
    <location>
        <begin position="1"/>
        <end position="36"/>
    </location>
</feature>
<organism evidence="2 3">
    <name type="scientific">Yersinia phage fHe-Yen9-01</name>
    <dbReference type="NCBI Taxonomy" id="1965363"/>
    <lineage>
        <taxon>Viruses</taxon>
        <taxon>Duplodnaviria</taxon>
        <taxon>Heunggongvirae</taxon>
        <taxon>Uroviricota</taxon>
        <taxon>Caudoviricetes</taxon>
        <taxon>Pantevenvirales</taxon>
        <taxon>Straboviridae</taxon>
        <taxon>Tevenvirinae</taxon>
        <taxon>Tegunavirus</taxon>
        <taxon>Tegunavirus fheyen901</taxon>
    </lineage>
</organism>
<sequence length="585" mass="63666">MKQPSQQNSFRRKVIEDSKPERDAASAANSQSMTLDSIDSKLSDVQAASELTSEVVETKTDQLIDTIGHLEGSVQDVQAASELAVDAIGDSNSYLKSIDTVSQAINAKLAQLTSMLEAKFGDQLAPLNAPNPVSGALPEPVPVVLPEDFIGPMLPSVPDTDPNEEVLPEPPRREPESEPEEDKKSSSDGDEKNTLAEKLDLLIKTTQSGFKTAVGYSDKISNMLFKFTISAIAQAAKTAAMILGIILAIDVIKANFTFWAEKFSSNFTEFAERAKEWGPLIESVVGMIRNISDAWNSDDPFGIIKAIAFGLSDITKQLADLLGLAVAKLTAGILRALGFNDKADALEGSYLKGYQDRTGAVMSEGHQKFQKLIAKADNQKIKDEHDTTAYDQFKGMDQRGYDQAYKNGSMSKDTYEALSKGEAKASDPLQGLSEEERLNVIVKRNEAQAAINRTKDYATKIGPNNEREVNSLNKALADIKSRLDDPEISKIPESKSDLTRQFDELNNKTSANKLKPAPIAENQEVQTTKRVAELQKQNDTQSVNKGATQNTVVQANTTNTSRTMYNMPPTTNIPAPGMRAALGTN</sequence>
<keyword evidence="3" id="KW-1185">Reference proteome</keyword>
<dbReference type="Proteomes" id="UP000222840">
    <property type="component" value="Segment"/>
</dbReference>
<dbReference type="Pfam" id="PF25671">
    <property type="entry name" value="T4_Tape_measure"/>
    <property type="match status" value="1"/>
</dbReference>
<evidence type="ECO:0000313" key="2">
    <source>
        <dbReference type="EMBL" id="ARB05987.1"/>
    </source>
</evidence>
<dbReference type="EMBL" id="KY593455">
    <property type="protein sequence ID" value="ARB05987.1"/>
    <property type="molecule type" value="Genomic_DNA"/>
</dbReference>
<evidence type="ECO:0008006" key="4">
    <source>
        <dbReference type="Google" id="ProtNLM"/>
    </source>
</evidence>
<reference evidence="2 3" key="1">
    <citation type="submission" date="2017-02" db="EMBL/GenBank/DDBJ databases">
        <title>Characterization and complete genome sequence of Yersinia bacteriophage, fHe-Yen9-01.</title>
        <authorList>
            <person name="Jun J.W."/>
            <person name="Wicklund A."/>
            <person name="Skurnik M."/>
        </authorList>
    </citation>
    <scope>NUCLEOTIDE SEQUENCE [LARGE SCALE GENOMIC DNA]</scope>
</reference>